<feature type="transmembrane region" description="Helical" evidence="1">
    <location>
        <begin position="40"/>
        <end position="61"/>
    </location>
</feature>
<dbReference type="AlphaFoldDB" id="A0A0D2FJW2"/>
<dbReference type="VEuPathDB" id="FungiDB:Z519_12452"/>
<dbReference type="OrthoDB" id="5373426at2759"/>
<dbReference type="GeneID" id="27705380"/>
<reference evidence="2" key="1">
    <citation type="submission" date="2015-01" db="EMBL/GenBank/DDBJ databases">
        <title>The Genome Sequence of Cladophialophora bantiana CBS 173.52.</title>
        <authorList>
            <consortium name="The Broad Institute Genomics Platform"/>
            <person name="Cuomo C."/>
            <person name="de Hoog S."/>
            <person name="Gorbushina A."/>
            <person name="Stielow B."/>
            <person name="Teixiera M."/>
            <person name="Abouelleil A."/>
            <person name="Chapman S.B."/>
            <person name="Priest M."/>
            <person name="Young S.K."/>
            <person name="Wortman J."/>
            <person name="Nusbaum C."/>
            <person name="Birren B."/>
        </authorList>
    </citation>
    <scope>NUCLEOTIDE SEQUENCE [LARGE SCALE GENOMIC DNA]</scope>
    <source>
        <strain evidence="2">CBS 173.52</strain>
    </source>
</reference>
<keyword evidence="3" id="KW-1185">Reference proteome</keyword>
<evidence type="ECO:0000313" key="3">
    <source>
        <dbReference type="Proteomes" id="UP000053789"/>
    </source>
</evidence>
<keyword evidence="1" id="KW-1133">Transmembrane helix</keyword>
<accession>A0A0D2FJW2</accession>
<protein>
    <submittedName>
        <fullName evidence="2">Uncharacterized protein</fullName>
    </submittedName>
</protein>
<keyword evidence="1" id="KW-0472">Membrane</keyword>
<dbReference type="EMBL" id="KN847008">
    <property type="protein sequence ID" value="KIW86987.1"/>
    <property type="molecule type" value="Genomic_DNA"/>
</dbReference>
<dbReference type="HOGENOM" id="CLU_037139_0_0_1"/>
<dbReference type="Proteomes" id="UP000053789">
    <property type="component" value="Unassembled WGS sequence"/>
</dbReference>
<sequence length="399" mass="45356">MAKKDLKPSVQPHGAPLLTRLSWQMSDALDYLKELNFPRIMYHLLSLAYLSFIVYLTYYVLRLPGHWNPARHSDRLAIVSHDLNNYFNSFRGLTECSIRAPDLYLPPSPDQSLQGSPNAYCPRRKDLLEAMSGGGRIGFDTPYFPKDCHYRWYSVEEICMILERFDAIVFVGDYGLQTIYNGLSILLRRDLAHGALRTWNMDKEKLRQCRCDNQFTSQPCSEHFITSSGDLTNLLSGRADQPYFCSRTPHSFLEISTSPAPISVIGRFKQLVPRVKRSNYRPVAIIHGLSPNTVSPEIAVASLEEFLALADSSHRKTPMLWVGPSASGHTQIRGRKGNQEIWDFDRHLAVVAEDNDVDVLKLWNMTVQANSWDGMQFGEKVAITQAMMVLNWLGRLPSS</sequence>
<evidence type="ECO:0000313" key="2">
    <source>
        <dbReference type="EMBL" id="KIW86987.1"/>
    </source>
</evidence>
<proteinExistence type="predicted"/>
<name>A0A0D2FJW2_CLAB1</name>
<organism evidence="2 3">
    <name type="scientific">Cladophialophora bantiana (strain ATCC 10958 / CBS 173.52 / CDC B-1940 / NIH 8579)</name>
    <name type="common">Xylohypha bantiana</name>
    <dbReference type="NCBI Taxonomy" id="1442370"/>
    <lineage>
        <taxon>Eukaryota</taxon>
        <taxon>Fungi</taxon>
        <taxon>Dikarya</taxon>
        <taxon>Ascomycota</taxon>
        <taxon>Pezizomycotina</taxon>
        <taxon>Eurotiomycetes</taxon>
        <taxon>Chaetothyriomycetidae</taxon>
        <taxon>Chaetothyriales</taxon>
        <taxon>Herpotrichiellaceae</taxon>
        <taxon>Cladophialophora</taxon>
    </lineage>
</organism>
<dbReference type="RefSeq" id="XP_016613656.1">
    <property type="nucleotide sequence ID" value="XM_016770158.1"/>
</dbReference>
<keyword evidence="1" id="KW-0812">Transmembrane</keyword>
<gene>
    <name evidence="2" type="ORF">Z519_12452</name>
</gene>
<evidence type="ECO:0000256" key="1">
    <source>
        <dbReference type="SAM" id="Phobius"/>
    </source>
</evidence>